<dbReference type="OrthoDB" id="203440at2759"/>
<dbReference type="Proteomes" id="UP000759537">
    <property type="component" value="Unassembled WGS sequence"/>
</dbReference>
<feature type="region of interest" description="Disordered" evidence="1">
    <location>
        <begin position="340"/>
        <end position="372"/>
    </location>
</feature>
<dbReference type="EMBL" id="WHVB01000092">
    <property type="protein sequence ID" value="KAF8462466.1"/>
    <property type="molecule type" value="Genomic_DNA"/>
</dbReference>
<feature type="compositionally biased region" description="Basic residues" evidence="1">
    <location>
        <begin position="361"/>
        <end position="372"/>
    </location>
</feature>
<reference evidence="3" key="1">
    <citation type="submission" date="2019-10" db="EMBL/GenBank/DDBJ databases">
        <authorList>
            <consortium name="DOE Joint Genome Institute"/>
            <person name="Kuo A."/>
            <person name="Miyauchi S."/>
            <person name="Kiss E."/>
            <person name="Drula E."/>
            <person name="Kohler A."/>
            <person name="Sanchez-Garcia M."/>
            <person name="Andreopoulos B."/>
            <person name="Barry K.W."/>
            <person name="Bonito G."/>
            <person name="Buee M."/>
            <person name="Carver A."/>
            <person name="Chen C."/>
            <person name="Cichocki N."/>
            <person name="Clum A."/>
            <person name="Culley D."/>
            <person name="Crous P.W."/>
            <person name="Fauchery L."/>
            <person name="Girlanda M."/>
            <person name="Hayes R."/>
            <person name="Keri Z."/>
            <person name="LaButti K."/>
            <person name="Lipzen A."/>
            <person name="Lombard V."/>
            <person name="Magnuson J."/>
            <person name="Maillard F."/>
            <person name="Morin E."/>
            <person name="Murat C."/>
            <person name="Nolan M."/>
            <person name="Ohm R."/>
            <person name="Pangilinan J."/>
            <person name="Pereira M."/>
            <person name="Perotto S."/>
            <person name="Peter M."/>
            <person name="Riley R."/>
            <person name="Sitrit Y."/>
            <person name="Stielow B."/>
            <person name="Szollosi G."/>
            <person name="Zifcakova L."/>
            <person name="Stursova M."/>
            <person name="Spatafora J.W."/>
            <person name="Tedersoo L."/>
            <person name="Vaario L.-M."/>
            <person name="Yamada A."/>
            <person name="Yan M."/>
            <person name="Wang P."/>
            <person name="Xu J."/>
            <person name="Bruns T."/>
            <person name="Baldrian P."/>
            <person name="Vilgalys R."/>
            <person name="Henrissat B."/>
            <person name="Grigoriev I.V."/>
            <person name="Hibbett D."/>
            <person name="Nagy L.G."/>
            <person name="Martin F.M."/>
        </authorList>
    </citation>
    <scope>NUCLEOTIDE SEQUENCE</scope>
    <source>
        <strain evidence="3">Prilba</strain>
    </source>
</reference>
<evidence type="ECO:0000313" key="2">
    <source>
        <dbReference type="EMBL" id="KAF8462466.1"/>
    </source>
</evidence>
<feature type="region of interest" description="Disordered" evidence="1">
    <location>
        <begin position="267"/>
        <end position="289"/>
    </location>
</feature>
<organism evidence="3 4">
    <name type="scientific">Russula ochroleuca</name>
    <dbReference type="NCBI Taxonomy" id="152965"/>
    <lineage>
        <taxon>Eukaryota</taxon>
        <taxon>Fungi</taxon>
        <taxon>Dikarya</taxon>
        <taxon>Basidiomycota</taxon>
        <taxon>Agaricomycotina</taxon>
        <taxon>Agaricomycetes</taxon>
        <taxon>Russulales</taxon>
        <taxon>Russulaceae</taxon>
        <taxon>Russula</taxon>
    </lineage>
</organism>
<comment type="caution">
    <text evidence="3">The sequence shown here is derived from an EMBL/GenBank/DDBJ whole genome shotgun (WGS) entry which is preliminary data.</text>
</comment>
<evidence type="ECO:0000313" key="3">
    <source>
        <dbReference type="EMBL" id="KAF8479130.1"/>
    </source>
</evidence>
<feature type="region of interest" description="Disordered" evidence="1">
    <location>
        <begin position="161"/>
        <end position="192"/>
    </location>
</feature>
<keyword evidence="4" id="KW-1185">Reference proteome</keyword>
<dbReference type="InterPro" id="IPR007146">
    <property type="entry name" value="Sas10/Utp3/C1D"/>
</dbReference>
<gene>
    <name evidence="3" type="ORF">DFH94DRAFT_41708</name>
    <name evidence="2" type="ORF">DFH94DRAFT_849080</name>
</gene>
<proteinExistence type="predicted"/>
<dbReference type="AlphaFoldDB" id="A0A9P5MUW4"/>
<accession>A0A9P5MUW4</accession>
<name>A0A9P5MUW4_9AGAM</name>
<evidence type="ECO:0000256" key="1">
    <source>
        <dbReference type="SAM" id="MobiDB-lite"/>
    </source>
</evidence>
<dbReference type="Pfam" id="PF04000">
    <property type="entry name" value="Sas10_Utp3"/>
    <property type="match status" value="1"/>
</dbReference>
<sequence length="372" mass="41963">MSEEVIDASQQQFCDVAEEMTKSISSTRELIQALREKQEKTSDLDFEDGISLLSLKHHLLLSYMQSLVLLHSHRVLGHSLTTRSPPSEPFNSCERGRRGADAGDLVDSMIEGRIVLEKIKLLESKMRYQIEKLVQLAVDEPSGDKVINDPLAFRPNPEALMGEVSDEDDDRGADATSQRGIYRPPKLAPMPYVEPTSKEARARRPPPAPHALASLAYLDPSRPFLESATGLGIVPSMQSARARELQRMEEFEEENMTRLVLKKKDERRRKKDEEDIALGGAGGITGKRRGGGLEDEFVDILREGHRGRALAGDGYEELRMKGRNEGALARSRVRLREDTGDLFEGQRQKKKGRFERDVKAAKRKWARKHKQK</sequence>
<dbReference type="EMBL" id="WHVB01000010">
    <property type="protein sequence ID" value="KAF8479130.1"/>
    <property type="molecule type" value="Genomic_DNA"/>
</dbReference>
<reference evidence="3" key="2">
    <citation type="journal article" date="2020" name="Nat. Commun.">
        <title>Large-scale genome sequencing of mycorrhizal fungi provides insights into the early evolution of symbiotic traits.</title>
        <authorList>
            <person name="Miyauchi S."/>
            <person name="Kiss E."/>
            <person name="Kuo A."/>
            <person name="Drula E."/>
            <person name="Kohler A."/>
            <person name="Sanchez-Garcia M."/>
            <person name="Morin E."/>
            <person name="Andreopoulos B."/>
            <person name="Barry K.W."/>
            <person name="Bonito G."/>
            <person name="Buee M."/>
            <person name="Carver A."/>
            <person name="Chen C."/>
            <person name="Cichocki N."/>
            <person name="Clum A."/>
            <person name="Culley D."/>
            <person name="Crous P.W."/>
            <person name="Fauchery L."/>
            <person name="Girlanda M."/>
            <person name="Hayes R.D."/>
            <person name="Keri Z."/>
            <person name="LaButti K."/>
            <person name="Lipzen A."/>
            <person name="Lombard V."/>
            <person name="Magnuson J."/>
            <person name="Maillard F."/>
            <person name="Murat C."/>
            <person name="Nolan M."/>
            <person name="Ohm R.A."/>
            <person name="Pangilinan J."/>
            <person name="Pereira M.F."/>
            <person name="Perotto S."/>
            <person name="Peter M."/>
            <person name="Pfister S."/>
            <person name="Riley R."/>
            <person name="Sitrit Y."/>
            <person name="Stielow J.B."/>
            <person name="Szollosi G."/>
            <person name="Zifcakova L."/>
            <person name="Stursova M."/>
            <person name="Spatafora J.W."/>
            <person name="Tedersoo L."/>
            <person name="Vaario L.M."/>
            <person name="Yamada A."/>
            <person name="Yan M."/>
            <person name="Wang P."/>
            <person name="Xu J."/>
            <person name="Bruns T."/>
            <person name="Baldrian P."/>
            <person name="Vilgalys R."/>
            <person name="Dunand C."/>
            <person name="Henrissat B."/>
            <person name="Grigoriev I.V."/>
            <person name="Hibbett D."/>
            <person name="Nagy L.G."/>
            <person name="Martin F.M."/>
        </authorList>
    </citation>
    <scope>NUCLEOTIDE SEQUENCE</scope>
    <source>
        <strain evidence="3">Prilba</strain>
    </source>
</reference>
<dbReference type="PANTHER" id="PTHR13237:SF9">
    <property type="entry name" value="NEUROGUIDIN"/>
    <property type="match status" value="1"/>
</dbReference>
<dbReference type="GO" id="GO:0000462">
    <property type="term" value="P:maturation of SSU-rRNA from tricistronic rRNA transcript (SSU-rRNA, 5.8S rRNA, LSU-rRNA)"/>
    <property type="evidence" value="ECO:0007669"/>
    <property type="project" value="TreeGrafter"/>
</dbReference>
<protein>
    <recommendedName>
        <fullName evidence="5">Neuroguidin</fullName>
    </recommendedName>
</protein>
<dbReference type="PANTHER" id="PTHR13237">
    <property type="entry name" value="SOMETHING ABOUT SILENCING PROTEIN 10-RELATED"/>
    <property type="match status" value="1"/>
</dbReference>
<evidence type="ECO:0000313" key="4">
    <source>
        <dbReference type="Proteomes" id="UP000759537"/>
    </source>
</evidence>
<dbReference type="GO" id="GO:0032040">
    <property type="term" value="C:small-subunit processome"/>
    <property type="evidence" value="ECO:0007669"/>
    <property type="project" value="TreeGrafter"/>
</dbReference>
<evidence type="ECO:0008006" key="5">
    <source>
        <dbReference type="Google" id="ProtNLM"/>
    </source>
</evidence>